<sequence length="83" mass="8965">MRRMMVILLMLGACNEATGKSGDECGADGYRGLVGANIAAVTLPAELNDRVIGPDTMVTMDYDPTRLNIRVDEDGRIVELYCG</sequence>
<proteinExistence type="predicted"/>
<protein>
    <submittedName>
        <fullName evidence="1">Peptidase inhibitor I78 family protein</fullName>
    </submittedName>
</protein>
<evidence type="ECO:0000313" key="1">
    <source>
        <dbReference type="EMBL" id="CUH23684.1"/>
    </source>
</evidence>
<dbReference type="Pfam" id="PF11720">
    <property type="entry name" value="Inhibitor_I78"/>
    <property type="match status" value="1"/>
</dbReference>
<dbReference type="EMBL" id="CYPR01000039">
    <property type="protein sequence ID" value="CUH23684.1"/>
    <property type="molecule type" value="Genomic_DNA"/>
</dbReference>
<evidence type="ECO:0000313" key="2">
    <source>
        <dbReference type="Proteomes" id="UP000049455"/>
    </source>
</evidence>
<gene>
    <name evidence="1" type="ORF">JSE7799_00640</name>
</gene>
<dbReference type="AlphaFoldDB" id="A0A0M7B6V3"/>
<accession>A0A0M7B6V3</accession>
<dbReference type="Gene3D" id="3.30.10.10">
    <property type="entry name" value="Trypsin Inhibitor V, subunit A"/>
    <property type="match status" value="1"/>
</dbReference>
<name>A0A0M7B6V3_9RHOB</name>
<keyword evidence="2" id="KW-1185">Reference proteome</keyword>
<dbReference type="STRING" id="313367.JSE7799_00640"/>
<dbReference type="InterPro" id="IPR021719">
    <property type="entry name" value="Prot_inh_I78"/>
</dbReference>
<reference evidence="1 2" key="1">
    <citation type="submission" date="2015-09" db="EMBL/GenBank/DDBJ databases">
        <authorList>
            <person name="Jackson K.R."/>
            <person name="Lunt B.L."/>
            <person name="Fisher J.N.B."/>
            <person name="Gardner A.V."/>
            <person name="Bailey M.E."/>
            <person name="Deus L.M."/>
            <person name="Earl A.S."/>
            <person name="Gibby P.D."/>
            <person name="Hartmann K.A."/>
            <person name="Liu J.E."/>
            <person name="Manci A.M."/>
            <person name="Nielsen D.A."/>
            <person name="Solomon M.B."/>
            <person name="Breakwell D.P."/>
            <person name="Burnett S.H."/>
            <person name="Grose J.H."/>
        </authorList>
    </citation>
    <scope>NUCLEOTIDE SEQUENCE [LARGE SCALE GENOMIC DNA]</scope>
    <source>
        <strain evidence="1 2">CECT 7799</strain>
    </source>
</reference>
<organism evidence="1 2">
    <name type="scientific">Jannaschia seosinensis</name>
    <dbReference type="NCBI Taxonomy" id="313367"/>
    <lineage>
        <taxon>Bacteria</taxon>
        <taxon>Pseudomonadati</taxon>
        <taxon>Pseudomonadota</taxon>
        <taxon>Alphaproteobacteria</taxon>
        <taxon>Rhodobacterales</taxon>
        <taxon>Roseobacteraceae</taxon>
        <taxon>Jannaschia</taxon>
    </lineage>
</organism>
<dbReference type="Proteomes" id="UP000049455">
    <property type="component" value="Unassembled WGS sequence"/>
</dbReference>